<dbReference type="PRINTS" id="PR00604">
    <property type="entry name" value="CYTCHRMECIAB"/>
</dbReference>
<name>A0A7W6DFN0_9HYPH</name>
<evidence type="ECO:0000256" key="4">
    <source>
        <dbReference type="ARBA" id="ARBA00022982"/>
    </source>
</evidence>
<feature type="domain" description="Cytochrome c" evidence="8">
    <location>
        <begin position="22"/>
        <end position="122"/>
    </location>
</feature>
<dbReference type="GO" id="GO:0046872">
    <property type="term" value="F:metal ion binding"/>
    <property type="evidence" value="ECO:0007669"/>
    <property type="project" value="UniProtKB-KW"/>
</dbReference>
<dbReference type="EMBL" id="JACIEE010000009">
    <property type="protein sequence ID" value="MBB3978943.1"/>
    <property type="molecule type" value="Genomic_DNA"/>
</dbReference>
<sequence>MKLAIIATSCLIAAATAAHADGDAAAGATVFKKCAACHSVDPTNKVGPSLKDVVGRPVASIEGFRYSKAMIAFGEGKTWDEALLTEYLAAPRAVVKGTSMAFAGLKKPEDVANVIAYLKAPPAAE</sequence>
<evidence type="ECO:0000313" key="10">
    <source>
        <dbReference type="Proteomes" id="UP000574761"/>
    </source>
</evidence>
<dbReference type="Pfam" id="PF00034">
    <property type="entry name" value="Cytochrom_C"/>
    <property type="match status" value="1"/>
</dbReference>
<dbReference type="InterPro" id="IPR009056">
    <property type="entry name" value="Cyt_c-like_dom"/>
</dbReference>
<keyword evidence="7" id="KW-0732">Signal</keyword>
<evidence type="ECO:0000256" key="6">
    <source>
        <dbReference type="PROSITE-ProRule" id="PRU00433"/>
    </source>
</evidence>
<dbReference type="RefSeq" id="WP_183807204.1">
    <property type="nucleotide sequence ID" value="NZ_JACIEE010000009.1"/>
</dbReference>
<dbReference type="Proteomes" id="UP000574761">
    <property type="component" value="Unassembled WGS sequence"/>
</dbReference>
<dbReference type="PANTHER" id="PTHR11961">
    <property type="entry name" value="CYTOCHROME C"/>
    <property type="match status" value="1"/>
</dbReference>
<dbReference type="SUPFAM" id="SSF46626">
    <property type="entry name" value="Cytochrome c"/>
    <property type="match status" value="1"/>
</dbReference>
<dbReference type="GO" id="GO:0009055">
    <property type="term" value="F:electron transfer activity"/>
    <property type="evidence" value="ECO:0007669"/>
    <property type="project" value="InterPro"/>
</dbReference>
<reference evidence="9 10" key="1">
    <citation type="submission" date="2020-08" db="EMBL/GenBank/DDBJ databases">
        <title>Genomic Encyclopedia of Type Strains, Phase IV (KMG-IV): sequencing the most valuable type-strain genomes for metagenomic binning, comparative biology and taxonomic classification.</title>
        <authorList>
            <person name="Goeker M."/>
        </authorList>
    </citation>
    <scope>NUCLEOTIDE SEQUENCE [LARGE SCALE GENOMIC DNA]</scope>
    <source>
        <strain evidence="9 10">DSM 100211</strain>
    </source>
</reference>
<evidence type="ECO:0000256" key="1">
    <source>
        <dbReference type="ARBA" id="ARBA00022448"/>
    </source>
</evidence>
<feature type="chain" id="PRO_5031461875" evidence="7">
    <location>
        <begin position="21"/>
        <end position="125"/>
    </location>
</feature>
<evidence type="ECO:0000256" key="7">
    <source>
        <dbReference type="SAM" id="SignalP"/>
    </source>
</evidence>
<dbReference type="Gene3D" id="1.10.760.10">
    <property type="entry name" value="Cytochrome c-like domain"/>
    <property type="match status" value="1"/>
</dbReference>
<dbReference type="GO" id="GO:0020037">
    <property type="term" value="F:heme binding"/>
    <property type="evidence" value="ECO:0007669"/>
    <property type="project" value="InterPro"/>
</dbReference>
<evidence type="ECO:0000259" key="8">
    <source>
        <dbReference type="PROSITE" id="PS51007"/>
    </source>
</evidence>
<dbReference type="AlphaFoldDB" id="A0A7W6DFN0"/>
<accession>A0A7W6DFN0</accession>
<dbReference type="InterPro" id="IPR002327">
    <property type="entry name" value="Cyt_c_1A/1B"/>
</dbReference>
<keyword evidence="10" id="KW-1185">Reference proteome</keyword>
<protein>
    <submittedName>
        <fullName evidence="9">Cytochrome c</fullName>
    </submittedName>
</protein>
<dbReference type="PROSITE" id="PS51007">
    <property type="entry name" value="CYTC"/>
    <property type="match status" value="1"/>
</dbReference>
<evidence type="ECO:0000256" key="5">
    <source>
        <dbReference type="ARBA" id="ARBA00023004"/>
    </source>
</evidence>
<dbReference type="InterPro" id="IPR036909">
    <property type="entry name" value="Cyt_c-like_dom_sf"/>
</dbReference>
<evidence type="ECO:0000256" key="2">
    <source>
        <dbReference type="ARBA" id="ARBA00022617"/>
    </source>
</evidence>
<keyword evidence="1" id="KW-0813">Transport</keyword>
<keyword evidence="4" id="KW-0249">Electron transport</keyword>
<keyword evidence="3 6" id="KW-0479">Metal-binding</keyword>
<feature type="signal peptide" evidence="7">
    <location>
        <begin position="1"/>
        <end position="20"/>
    </location>
</feature>
<gene>
    <name evidence="9" type="ORF">GGQ64_004179</name>
</gene>
<proteinExistence type="predicted"/>
<evidence type="ECO:0000256" key="3">
    <source>
        <dbReference type="ARBA" id="ARBA00022723"/>
    </source>
</evidence>
<comment type="caution">
    <text evidence="9">The sequence shown here is derived from an EMBL/GenBank/DDBJ whole genome shotgun (WGS) entry which is preliminary data.</text>
</comment>
<keyword evidence="2 6" id="KW-0349">Heme</keyword>
<organism evidence="9 10">
    <name type="scientific">Mycoplana azooxidifex</name>
    <dbReference type="NCBI Taxonomy" id="1636188"/>
    <lineage>
        <taxon>Bacteria</taxon>
        <taxon>Pseudomonadati</taxon>
        <taxon>Pseudomonadota</taxon>
        <taxon>Alphaproteobacteria</taxon>
        <taxon>Hyphomicrobiales</taxon>
        <taxon>Rhizobiaceae</taxon>
        <taxon>Mycoplana</taxon>
    </lineage>
</organism>
<keyword evidence="5 6" id="KW-0408">Iron</keyword>
<evidence type="ECO:0000313" key="9">
    <source>
        <dbReference type="EMBL" id="MBB3978943.1"/>
    </source>
</evidence>